<organism evidence="2 3">
    <name type="scientific">Pholiota conissans</name>
    <dbReference type="NCBI Taxonomy" id="109636"/>
    <lineage>
        <taxon>Eukaryota</taxon>
        <taxon>Fungi</taxon>
        <taxon>Dikarya</taxon>
        <taxon>Basidiomycota</taxon>
        <taxon>Agaricomycotina</taxon>
        <taxon>Agaricomycetes</taxon>
        <taxon>Agaricomycetidae</taxon>
        <taxon>Agaricales</taxon>
        <taxon>Agaricineae</taxon>
        <taxon>Strophariaceae</taxon>
        <taxon>Pholiota</taxon>
    </lineage>
</organism>
<proteinExistence type="predicted"/>
<feature type="region of interest" description="Disordered" evidence="1">
    <location>
        <begin position="1"/>
        <end position="71"/>
    </location>
</feature>
<dbReference type="EMBL" id="MU155245">
    <property type="protein sequence ID" value="KAF9477981.1"/>
    <property type="molecule type" value="Genomic_DNA"/>
</dbReference>
<keyword evidence="3" id="KW-1185">Reference proteome</keyword>
<reference evidence="2" key="1">
    <citation type="submission" date="2020-11" db="EMBL/GenBank/DDBJ databases">
        <authorList>
            <consortium name="DOE Joint Genome Institute"/>
            <person name="Ahrendt S."/>
            <person name="Riley R."/>
            <person name="Andreopoulos W."/>
            <person name="Labutti K."/>
            <person name="Pangilinan J."/>
            <person name="Ruiz-Duenas F.J."/>
            <person name="Barrasa J.M."/>
            <person name="Sanchez-Garcia M."/>
            <person name="Camarero S."/>
            <person name="Miyauchi S."/>
            <person name="Serrano A."/>
            <person name="Linde D."/>
            <person name="Babiker R."/>
            <person name="Drula E."/>
            <person name="Ayuso-Fernandez I."/>
            <person name="Pacheco R."/>
            <person name="Padilla G."/>
            <person name="Ferreira P."/>
            <person name="Barriuso J."/>
            <person name="Kellner H."/>
            <person name="Castanera R."/>
            <person name="Alfaro M."/>
            <person name="Ramirez L."/>
            <person name="Pisabarro A.G."/>
            <person name="Kuo A."/>
            <person name="Tritt A."/>
            <person name="Lipzen A."/>
            <person name="He G."/>
            <person name="Yan M."/>
            <person name="Ng V."/>
            <person name="Cullen D."/>
            <person name="Martin F."/>
            <person name="Rosso M.-N."/>
            <person name="Henrissat B."/>
            <person name="Hibbett D."/>
            <person name="Martinez A.T."/>
            <person name="Grigoriev I.V."/>
        </authorList>
    </citation>
    <scope>NUCLEOTIDE SEQUENCE</scope>
    <source>
        <strain evidence="2">CIRM-BRFM 674</strain>
    </source>
</reference>
<evidence type="ECO:0000256" key="1">
    <source>
        <dbReference type="SAM" id="MobiDB-lite"/>
    </source>
</evidence>
<evidence type="ECO:0000313" key="2">
    <source>
        <dbReference type="EMBL" id="KAF9477981.1"/>
    </source>
</evidence>
<accession>A0A9P6CSA2</accession>
<name>A0A9P6CSA2_9AGAR</name>
<gene>
    <name evidence="2" type="ORF">BDN70DRAFT_880504</name>
</gene>
<sequence>MPGPSNMKGKKKPRNKKASNGSAVQRTREPSKSAHTSSQQRAGDKSSERSSASTPSIKTPPPISYDPPSVLKGQYAPCLDEEIPKKVEEVMLQEPFIHDPGNGPRVRDAKAFMASFFALPPSMDDPMCAEFAQEEVLQMLCTVLPEELALILWYNKSRSESRVCPACQRLYRLGDVLPGLLDENPTADKAVSPQLSREQAISGLCSPVCFIMASFNYPTAIKSAWGTMADEMDDTTWELLNIPDDEVYQSSESRALGMLVRMTRLHDLGLAQLCFDPDEISHLQEGHAQPVPVL</sequence>
<dbReference type="Proteomes" id="UP000807469">
    <property type="component" value="Unassembled WGS sequence"/>
</dbReference>
<feature type="compositionally biased region" description="Basic residues" evidence="1">
    <location>
        <begin position="8"/>
        <end position="17"/>
    </location>
</feature>
<dbReference type="OrthoDB" id="3153997at2759"/>
<comment type="caution">
    <text evidence="2">The sequence shown here is derived from an EMBL/GenBank/DDBJ whole genome shotgun (WGS) entry which is preliminary data.</text>
</comment>
<evidence type="ECO:0000313" key="3">
    <source>
        <dbReference type="Proteomes" id="UP000807469"/>
    </source>
</evidence>
<dbReference type="AlphaFoldDB" id="A0A9P6CSA2"/>
<protein>
    <submittedName>
        <fullName evidence="2">Uncharacterized protein</fullName>
    </submittedName>
</protein>